<accession>A0AAV5S5H6</accession>
<protein>
    <submittedName>
        <fullName evidence="1">Pex8 protein</fullName>
    </submittedName>
</protein>
<keyword evidence="2" id="KW-1185">Reference proteome</keyword>
<evidence type="ECO:0000313" key="1">
    <source>
        <dbReference type="EMBL" id="GMM57979.1"/>
    </source>
</evidence>
<organism evidence="1 2">
    <name type="scientific">Maudiozyma humilis</name>
    <name type="common">Sour dough yeast</name>
    <name type="synonym">Kazachstania humilis</name>
    <dbReference type="NCBI Taxonomy" id="51915"/>
    <lineage>
        <taxon>Eukaryota</taxon>
        <taxon>Fungi</taxon>
        <taxon>Dikarya</taxon>
        <taxon>Ascomycota</taxon>
        <taxon>Saccharomycotina</taxon>
        <taxon>Saccharomycetes</taxon>
        <taxon>Saccharomycetales</taxon>
        <taxon>Saccharomycetaceae</taxon>
        <taxon>Maudiozyma</taxon>
    </lineage>
</organism>
<dbReference type="EMBL" id="BTGD01000018">
    <property type="protein sequence ID" value="GMM57979.1"/>
    <property type="molecule type" value="Genomic_DNA"/>
</dbReference>
<dbReference type="AlphaFoldDB" id="A0AAV5S5H6"/>
<evidence type="ECO:0000313" key="2">
    <source>
        <dbReference type="Proteomes" id="UP001377567"/>
    </source>
</evidence>
<gene>
    <name evidence="1" type="ORF">DAKH74_045950</name>
</gene>
<dbReference type="Proteomes" id="UP001377567">
    <property type="component" value="Unassembled WGS sequence"/>
</dbReference>
<proteinExistence type="predicted"/>
<name>A0AAV5S5H6_MAUHU</name>
<comment type="caution">
    <text evidence="1">The sequence shown here is derived from an EMBL/GenBank/DDBJ whole genome shotgun (WGS) entry which is preliminary data.</text>
</comment>
<reference evidence="1 2" key="1">
    <citation type="journal article" date="2023" name="Elife">
        <title>Identification of key yeast species and microbe-microbe interactions impacting larval growth of Drosophila in the wild.</title>
        <authorList>
            <person name="Mure A."/>
            <person name="Sugiura Y."/>
            <person name="Maeda R."/>
            <person name="Honda K."/>
            <person name="Sakurai N."/>
            <person name="Takahashi Y."/>
            <person name="Watada M."/>
            <person name="Katoh T."/>
            <person name="Gotoh A."/>
            <person name="Gotoh Y."/>
            <person name="Taniguchi I."/>
            <person name="Nakamura K."/>
            <person name="Hayashi T."/>
            <person name="Katayama T."/>
            <person name="Uemura T."/>
            <person name="Hattori Y."/>
        </authorList>
    </citation>
    <scope>NUCLEOTIDE SEQUENCE [LARGE SCALE GENOMIC DNA]</scope>
    <source>
        <strain evidence="1 2">KH-74</strain>
    </source>
</reference>
<sequence length="550" mass="60560">MDTTTQTSRLVAILRSGSTETQLPTLLDHFAFYAARVAEEPLLIALLEALFYSPLLKDQDASRLYTAARSAASSKLQVSLPSLPVPLFFRAWDRCFAACSRWSIPQLALLSGSIGVSQEFEQLQRRYFIDDSGHVAGMLLRWRSSLLLPMLAGMMNVSTSEAARQTLIELYAGSAVPSDADNRLLTPLWDTIASSALQGVVHTILDAHDTACPRLSDLTRLLQLSLPRASPATAQYTLTAITSAARELPHLTTATSVPSDFYFRRYVALVIATRGCLESRPQVPVQWYKQALRTLQRLNFIAIDLGTAGFSSYEYVYEVSVLAVGEVAGMAAELAVDQGAPAQLFLLDYIARAAEVHGHAGLALEQLYSHVHSHLGNRDARVRNAAHFAAVALLAAPDSSPSAIQWKQHHLQPYATLSTDQYRTRSLSGEQLEHIFRALAVVLPAVHSADPDAARRLLHMLYRAVVNTPAIASAHKVPLLRCIALLVPQADPRYAVAWLENVRALSRDLSDPEQLSQVEKGLWEVVSASRNDAMLRWWSNCPPLSRQSRL</sequence>